<dbReference type="RefSeq" id="WP_017577832.1">
    <property type="nucleotide sequence ID" value="NZ_BMXL01000014.1"/>
</dbReference>
<sequence length="198" mass="20135">MPKPTRRERASPLKGLLGLAALVGGTTVLGAVFLSGPVPGPWSPSSPSSRSSPDRVEDRTGEEAVPSESPDAPVGLTVAPAEFVPAATPGPGPDGGYTTVGGPDPGGEYTTVHVTVANRTDGELDVSPSHFVLKGVSGSRHESSDAAGLAEDQIGTLTLLPRQKTSGTVSAPGSFTPESLELLDRPHGDPVHEAPVRP</sequence>
<evidence type="ECO:0000256" key="2">
    <source>
        <dbReference type="SAM" id="MobiDB-lite"/>
    </source>
</evidence>
<feature type="domain" description="DUF4352" evidence="3">
    <location>
        <begin position="103"/>
        <end position="169"/>
    </location>
</feature>
<organism evidence="4 5">
    <name type="scientific">Nocardiopsis kunsanensis</name>
    <dbReference type="NCBI Taxonomy" id="141693"/>
    <lineage>
        <taxon>Bacteria</taxon>
        <taxon>Bacillati</taxon>
        <taxon>Actinomycetota</taxon>
        <taxon>Actinomycetes</taxon>
        <taxon>Streptosporangiales</taxon>
        <taxon>Nocardiopsidaceae</taxon>
        <taxon>Nocardiopsis</taxon>
    </lineage>
</organism>
<dbReference type="InterPro" id="IPR029050">
    <property type="entry name" value="Immunoprotect_excell_Ig-like"/>
</dbReference>
<protein>
    <recommendedName>
        <fullName evidence="3">DUF4352 domain-containing protein</fullName>
    </recommendedName>
</protein>
<gene>
    <name evidence="4" type="ORF">GCM10007147_28730</name>
</gene>
<dbReference type="Gene3D" id="2.60.40.1240">
    <property type="match status" value="1"/>
</dbReference>
<feature type="compositionally biased region" description="Basic and acidic residues" evidence="2">
    <location>
        <begin position="52"/>
        <end position="62"/>
    </location>
</feature>
<dbReference type="Pfam" id="PF11611">
    <property type="entry name" value="DUF4352"/>
    <property type="match status" value="1"/>
</dbReference>
<keyword evidence="1" id="KW-0732">Signal</keyword>
<keyword evidence="5" id="KW-1185">Reference proteome</keyword>
<evidence type="ECO:0000313" key="5">
    <source>
        <dbReference type="Proteomes" id="UP000654947"/>
    </source>
</evidence>
<dbReference type="Proteomes" id="UP000654947">
    <property type="component" value="Unassembled WGS sequence"/>
</dbReference>
<feature type="compositionally biased region" description="Polar residues" evidence="2">
    <location>
        <begin position="163"/>
        <end position="177"/>
    </location>
</feature>
<name>A0A918XEX8_9ACTN</name>
<accession>A0A918XEX8</accession>
<dbReference type="EMBL" id="BMXL01000014">
    <property type="protein sequence ID" value="GHD28624.1"/>
    <property type="molecule type" value="Genomic_DNA"/>
</dbReference>
<comment type="caution">
    <text evidence="4">The sequence shown here is derived from an EMBL/GenBank/DDBJ whole genome shotgun (WGS) entry which is preliminary data.</text>
</comment>
<evidence type="ECO:0000256" key="1">
    <source>
        <dbReference type="ARBA" id="ARBA00022729"/>
    </source>
</evidence>
<reference evidence="4 5" key="1">
    <citation type="journal article" date="2014" name="Int. J. Syst. Evol. Microbiol.">
        <title>Complete genome sequence of Corynebacterium casei LMG S-19264T (=DSM 44701T), isolated from a smear-ripened cheese.</title>
        <authorList>
            <consortium name="US DOE Joint Genome Institute (JGI-PGF)"/>
            <person name="Walter F."/>
            <person name="Albersmeier A."/>
            <person name="Kalinowski J."/>
            <person name="Ruckert C."/>
        </authorList>
    </citation>
    <scope>NUCLEOTIDE SEQUENCE [LARGE SCALE GENOMIC DNA]</scope>
    <source>
        <strain evidence="4 5">KCTC 19473</strain>
    </source>
</reference>
<feature type="region of interest" description="Disordered" evidence="2">
    <location>
        <begin position="159"/>
        <end position="198"/>
    </location>
</feature>
<dbReference type="AlphaFoldDB" id="A0A918XEX8"/>
<dbReference type="InterPro" id="IPR029051">
    <property type="entry name" value="DUF4352"/>
</dbReference>
<feature type="region of interest" description="Disordered" evidence="2">
    <location>
        <begin position="34"/>
        <end position="110"/>
    </location>
</feature>
<evidence type="ECO:0000259" key="3">
    <source>
        <dbReference type="Pfam" id="PF11611"/>
    </source>
</evidence>
<feature type="compositionally biased region" description="Gly residues" evidence="2">
    <location>
        <begin position="93"/>
        <end position="105"/>
    </location>
</feature>
<evidence type="ECO:0000313" key="4">
    <source>
        <dbReference type="EMBL" id="GHD28624.1"/>
    </source>
</evidence>
<proteinExistence type="predicted"/>
<feature type="compositionally biased region" description="Basic and acidic residues" evidence="2">
    <location>
        <begin position="182"/>
        <end position="198"/>
    </location>
</feature>